<evidence type="ECO:0000256" key="1">
    <source>
        <dbReference type="SAM" id="Phobius"/>
    </source>
</evidence>
<accession>A0AB37ATM0</accession>
<reference evidence="2 3" key="1">
    <citation type="submission" date="2018-03" db="EMBL/GenBank/DDBJ databases">
        <authorList>
            <person name="Nguyen K."/>
            <person name="Fouts D."/>
            <person name="Sutton G."/>
        </authorList>
    </citation>
    <scope>NUCLEOTIDE SEQUENCE [LARGE SCALE GENOMIC DNA]</scope>
    <source>
        <strain evidence="2 3">AU14328</strain>
    </source>
</reference>
<proteinExistence type="predicted"/>
<organism evidence="2 3">
    <name type="scientific">Burkholderia multivorans</name>
    <dbReference type="NCBI Taxonomy" id="87883"/>
    <lineage>
        <taxon>Bacteria</taxon>
        <taxon>Pseudomonadati</taxon>
        <taxon>Pseudomonadota</taxon>
        <taxon>Betaproteobacteria</taxon>
        <taxon>Burkholderiales</taxon>
        <taxon>Burkholderiaceae</taxon>
        <taxon>Burkholderia</taxon>
        <taxon>Burkholderia cepacia complex</taxon>
    </lineage>
</organism>
<feature type="transmembrane region" description="Helical" evidence="1">
    <location>
        <begin position="193"/>
        <end position="211"/>
    </location>
</feature>
<keyword evidence="1" id="KW-1133">Transmembrane helix</keyword>
<keyword evidence="1" id="KW-0472">Membrane</keyword>
<dbReference type="RefSeq" id="WP_105777173.1">
    <property type="nucleotide sequence ID" value="NZ_CP048441.1"/>
</dbReference>
<dbReference type="AlphaFoldDB" id="A0AB37ATM0"/>
<keyword evidence="1" id="KW-0812">Transmembrane</keyword>
<protein>
    <submittedName>
        <fullName evidence="2">Uncharacterized protein</fullName>
    </submittedName>
</protein>
<name>A0AB37ATM0_9BURK</name>
<comment type="caution">
    <text evidence="2">The sequence shown here is derived from an EMBL/GenBank/DDBJ whole genome shotgun (WGS) entry which is preliminary data.</text>
</comment>
<gene>
    <name evidence="2" type="ORF">C6P99_15900</name>
</gene>
<dbReference type="Proteomes" id="UP000237811">
    <property type="component" value="Unassembled WGS sequence"/>
</dbReference>
<evidence type="ECO:0000313" key="2">
    <source>
        <dbReference type="EMBL" id="PRE47166.1"/>
    </source>
</evidence>
<dbReference type="EMBL" id="PVFR01000049">
    <property type="protein sequence ID" value="PRE47166.1"/>
    <property type="molecule type" value="Genomic_DNA"/>
</dbReference>
<evidence type="ECO:0000313" key="3">
    <source>
        <dbReference type="Proteomes" id="UP000237811"/>
    </source>
</evidence>
<sequence length="227" mass="26215">MGQDEGQAWGLLLSGVNSQGIEGFWWNGNMYDEARVVPWSDIEGATVEFRYYLRMHEFYTTSPVEFELRNLLRIYRLIVASDGVLQRLYNKRSPTTVDRLTVLKHIVSREVEGQRGGVGAITLSGHLHGTRSVFHPRRERRYAYYDLVLRSLEDEGLLERRDMMFVLHPRALTALHNYDNEERRHKTNRNIQIALGVLTVLSVAAAVAQAWPQVKEIWGAVRSYVGW</sequence>